<dbReference type="SUPFAM" id="SSF52087">
    <property type="entry name" value="CRAL/TRIO domain"/>
    <property type="match status" value="1"/>
</dbReference>
<dbReference type="PANTHER" id="PTHR23324">
    <property type="entry name" value="SEC14 RELATED PROTEIN"/>
    <property type="match status" value="1"/>
</dbReference>
<reference evidence="3" key="1">
    <citation type="submission" date="2021-11" db="EMBL/GenBank/DDBJ databases">
        <authorList>
            <consortium name="Genoscope - CEA"/>
            <person name="William W."/>
        </authorList>
    </citation>
    <scope>NUCLEOTIDE SEQUENCE</scope>
</reference>
<dbReference type="Gene3D" id="3.40.525.10">
    <property type="entry name" value="CRAL-TRIO lipid binding domain"/>
    <property type="match status" value="1"/>
</dbReference>
<feature type="compositionally biased region" description="Polar residues" evidence="1">
    <location>
        <begin position="26"/>
        <end position="41"/>
    </location>
</feature>
<dbReference type="PROSITE" id="PS50191">
    <property type="entry name" value="CRAL_TRIO"/>
    <property type="match status" value="1"/>
</dbReference>
<proteinExistence type="predicted"/>
<sequence>MEGSSSMDSSHLTSPAPLRRRVPSIGSVSPLNWLRGSTPQPDNEPLSARSHDEVLCTTPTGPKLRQLPTNEDPEVLCFGDELRLWAVSEYAVAAQTQRPPRPQRRRSTSDLSSKMTSADVGGYVGTFFKDRKRRARTGRQPLACVPPIGEDAGGGFVESAFRCVDPRGLKRDGQPVRIGDALILQDREGHVWNSTVSGVVGYLAPRLRGERGETRIRFADDVQTPRSFGEKPDGGRAVRYGDALHLVTCPVSGNDPTHTGRGLRKPHVLTCFKKETSSLLGGYLTIDPRGYALQFVVERPPPELDVVIVGGEKHHRVAWGQSVPFSTASHVSLRLSGGGSASCSLAGLNAGDRKWLACSTRGHVLLEVRSSHAEEDDDEEEIDVAAPHNPYELGLVWLLAQAVSRLFFAPQLAAIIAASTSSALAAARHDASLARPAALVAFASASLAALSVQLCGDMIATALAASILLGAAATSPRDEPARPRLLRALSRVRTASGELALLQWSPEDDDTLIAARSVDTSETPVLRDVPSPDELAAATELREELGEQPARWLETGELLRFVRARKTLKERATLFREAMAWRRDHGDWIVDEASFGGAEQRWCDDPSQAPAWHRWMGTVLPFELFGTCRSGVPITFVGLGRMDLTGIQREIGLDRLEQKMVMQNDAFIDLARREGLRRSSPEECVVAHGGVFVIDCDGFGRRHLGEVRIFKRCAAALKVLHPERQRKTFIVRAPRVFAVFWKIVRVFLDERIISKISILGVNDDLTPLVDEVGADYLPSLFGGGYDLKCSSLLTDPRLIDEGAFRRFEAGGAGGET</sequence>
<dbReference type="SMART" id="SM00516">
    <property type="entry name" value="SEC14"/>
    <property type="match status" value="1"/>
</dbReference>
<evidence type="ECO:0000259" key="2">
    <source>
        <dbReference type="PROSITE" id="PS50191"/>
    </source>
</evidence>
<keyword evidence="4" id="KW-1185">Reference proteome</keyword>
<feature type="region of interest" description="Disordered" evidence="1">
    <location>
        <begin position="1"/>
        <end position="50"/>
    </location>
</feature>
<dbReference type="Proteomes" id="UP000789595">
    <property type="component" value="Unassembled WGS sequence"/>
</dbReference>
<protein>
    <recommendedName>
        <fullName evidence="2">CRAL-TRIO domain-containing protein</fullName>
    </recommendedName>
</protein>
<accession>A0A8J2WZA9</accession>
<dbReference type="EMBL" id="CAKKNE010000003">
    <property type="protein sequence ID" value="CAH0372115.1"/>
    <property type="molecule type" value="Genomic_DNA"/>
</dbReference>
<dbReference type="AlphaFoldDB" id="A0A8J2WZA9"/>
<gene>
    <name evidence="3" type="ORF">PECAL_3P20910</name>
</gene>
<dbReference type="CDD" id="cd00170">
    <property type="entry name" value="SEC14"/>
    <property type="match status" value="1"/>
</dbReference>
<evidence type="ECO:0000313" key="3">
    <source>
        <dbReference type="EMBL" id="CAH0372115.1"/>
    </source>
</evidence>
<evidence type="ECO:0000256" key="1">
    <source>
        <dbReference type="SAM" id="MobiDB-lite"/>
    </source>
</evidence>
<dbReference type="GO" id="GO:0005737">
    <property type="term" value="C:cytoplasm"/>
    <property type="evidence" value="ECO:0007669"/>
    <property type="project" value="TreeGrafter"/>
</dbReference>
<organism evidence="3 4">
    <name type="scientific">Pelagomonas calceolata</name>
    <dbReference type="NCBI Taxonomy" id="35677"/>
    <lineage>
        <taxon>Eukaryota</taxon>
        <taxon>Sar</taxon>
        <taxon>Stramenopiles</taxon>
        <taxon>Ochrophyta</taxon>
        <taxon>Pelagophyceae</taxon>
        <taxon>Pelagomonadales</taxon>
        <taxon>Pelagomonadaceae</taxon>
        <taxon>Pelagomonas</taxon>
    </lineage>
</organism>
<feature type="domain" description="CRAL-TRIO" evidence="2">
    <location>
        <begin position="619"/>
        <end position="789"/>
    </location>
</feature>
<dbReference type="PANTHER" id="PTHR23324:SF83">
    <property type="entry name" value="SEC14-LIKE PROTEIN 2"/>
    <property type="match status" value="1"/>
</dbReference>
<feature type="compositionally biased region" description="Polar residues" evidence="1">
    <location>
        <begin position="1"/>
        <end position="13"/>
    </location>
</feature>
<dbReference type="InterPro" id="IPR036865">
    <property type="entry name" value="CRAL-TRIO_dom_sf"/>
</dbReference>
<dbReference type="InterPro" id="IPR001251">
    <property type="entry name" value="CRAL-TRIO_dom"/>
</dbReference>
<dbReference type="InterPro" id="IPR051064">
    <property type="entry name" value="SEC14/CRAL-TRIO_domain"/>
</dbReference>
<name>A0A8J2WZA9_9STRA</name>
<comment type="caution">
    <text evidence="3">The sequence shown here is derived from an EMBL/GenBank/DDBJ whole genome shotgun (WGS) entry which is preliminary data.</text>
</comment>
<evidence type="ECO:0000313" key="4">
    <source>
        <dbReference type="Proteomes" id="UP000789595"/>
    </source>
</evidence>
<feature type="region of interest" description="Disordered" evidence="1">
    <location>
        <begin position="93"/>
        <end position="115"/>
    </location>
</feature>
<dbReference type="OrthoDB" id="1434354at2759"/>
<dbReference type="Pfam" id="PF00650">
    <property type="entry name" value="CRAL_TRIO"/>
    <property type="match status" value="1"/>
</dbReference>